<dbReference type="GO" id="GO:0003677">
    <property type="term" value="F:DNA binding"/>
    <property type="evidence" value="ECO:0007669"/>
    <property type="project" value="InterPro"/>
</dbReference>
<evidence type="ECO:0000256" key="1">
    <source>
        <dbReference type="ARBA" id="ARBA00005234"/>
    </source>
</evidence>
<organism evidence="6 7">
    <name type="scientific">Corchorus olitorius</name>
    <dbReference type="NCBI Taxonomy" id="93759"/>
    <lineage>
        <taxon>Eukaryota</taxon>
        <taxon>Viridiplantae</taxon>
        <taxon>Streptophyta</taxon>
        <taxon>Embryophyta</taxon>
        <taxon>Tracheophyta</taxon>
        <taxon>Spermatophyta</taxon>
        <taxon>Magnoliopsida</taxon>
        <taxon>eudicotyledons</taxon>
        <taxon>Gunneridae</taxon>
        <taxon>Pentapetalae</taxon>
        <taxon>rosids</taxon>
        <taxon>malvids</taxon>
        <taxon>Malvales</taxon>
        <taxon>Malvaceae</taxon>
        <taxon>Grewioideae</taxon>
        <taxon>Apeibeae</taxon>
        <taxon>Corchorus</taxon>
    </lineage>
</organism>
<dbReference type="Pfam" id="PF14372">
    <property type="entry name" value="hAT-like_RNase-H"/>
    <property type="match status" value="1"/>
</dbReference>
<dbReference type="Pfam" id="PF02902">
    <property type="entry name" value="Peptidase_C48"/>
    <property type="match status" value="1"/>
</dbReference>
<evidence type="ECO:0000313" key="7">
    <source>
        <dbReference type="Proteomes" id="UP000187203"/>
    </source>
</evidence>
<proteinExistence type="inferred from homology"/>
<dbReference type="GO" id="GO:0006508">
    <property type="term" value="P:proteolysis"/>
    <property type="evidence" value="ECO:0007669"/>
    <property type="project" value="UniProtKB-KW"/>
</dbReference>
<keyword evidence="7" id="KW-1185">Reference proteome</keyword>
<comment type="caution">
    <text evidence="6">The sequence shown here is derived from an EMBL/GenBank/DDBJ whole genome shotgun (WGS) entry which is preliminary data.</text>
</comment>
<dbReference type="SUPFAM" id="SSF54001">
    <property type="entry name" value="Cysteine proteinases"/>
    <property type="match status" value="1"/>
</dbReference>
<evidence type="ECO:0000313" key="6">
    <source>
        <dbReference type="EMBL" id="OMP14290.1"/>
    </source>
</evidence>
<dbReference type="Pfam" id="PF05699">
    <property type="entry name" value="Dimer_Tnp_hAT"/>
    <property type="match status" value="1"/>
</dbReference>
<feature type="domain" description="Ubiquitin-like protease family profile" evidence="5">
    <location>
        <begin position="676"/>
        <end position="884"/>
    </location>
</feature>
<dbReference type="Gene3D" id="3.40.395.10">
    <property type="entry name" value="Adenoviral Proteinase, Chain A"/>
    <property type="match status" value="1"/>
</dbReference>
<dbReference type="AlphaFoldDB" id="A0A1R3L4T4"/>
<dbReference type="Pfam" id="PF22922">
    <property type="entry name" value="GAF_NLP"/>
    <property type="match status" value="1"/>
</dbReference>
<dbReference type="GO" id="GO:0046983">
    <property type="term" value="F:protein dimerization activity"/>
    <property type="evidence" value="ECO:0007669"/>
    <property type="project" value="InterPro"/>
</dbReference>
<feature type="region of interest" description="Disordered" evidence="4">
    <location>
        <begin position="651"/>
        <end position="694"/>
    </location>
</feature>
<dbReference type="InterPro" id="IPR038765">
    <property type="entry name" value="Papain-like_cys_pep_sf"/>
</dbReference>
<dbReference type="PANTHER" id="PTHR23272:SF184">
    <property type="entry name" value="OS03G0311250 PROTEIN"/>
    <property type="match status" value="1"/>
</dbReference>
<dbReference type="OrthoDB" id="2610923at2759"/>
<evidence type="ECO:0000256" key="2">
    <source>
        <dbReference type="ARBA" id="ARBA00022670"/>
    </source>
</evidence>
<dbReference type="InterPro" id="IPR055081">
    <property type="entry name" value="NLP1-9_GAF"/>
</dbReference>
<dbReference type="Proteomes" id="UP000187203">
    <property type="component" value="Unassembled WGS sequence"/>
</dbReference>
<evidence type="ECO:0000259" key="5">
    <source>
        <dbReference type="PROSITE" id="PS50600"/>
    </source>
</evidence>
<evidence type="ECO:0000256" key="3">
    <source>
        <dbReference type="ARBA" id="ARBA00022801"/>
    </source>
</evidence>
<gene>
    <name evidence="6" type="ORF">COLO4_00090</name>
</gene>
<protein>
    <submittedName>
        <fullName evidence="6">Peptidase C48, SUMO/Sentrin/Ubl1</fullName>
    </submittedName>
</protein>
<name>A0A1R3L4T4_9ROSI</name>
<dbReference type="InterPro" id="IPR008906">
    <property type="entry name" value="HATC_C_dom"/>
</dbReference>
<sequence>MPTPEEVLVFDDSKKLLLDSARALEYGNLELVNAHLERVWTLGAELMEDEEYQGRGRMVKYYAESIVRRAYGLQPSTPYFYSLLPCYYHWAPFDKIEPNVLFPCYSDWAPFHKIEPNDLNLKRKKQVHLIDFYLPHLYDGGFNRPYLFDGLSKVCGESETVCVRLSVVLPPFLKNRVDFRKEEEYLARKAEEENIKLKDFKIVYANNLGEVDDAVLPRRVEEDEALVIFYSNKLHSLEEGQGIAGKAVQSNEPFLFEPDITQLEQPDYPFASAVREFGPHAVVAICLENNYNNDIYVLEFFIPPSEETPMTPDSLARHIFDNLSNMKKRGTKLVIKDSELTLLPGTGSEHQSVGEGNSSFDQDRSRMDAARMFIKLQLPFNMVGHESFSNFVKNLQPMFKVQSQEALSSDILRVYQEEKGNQLDNDIMRSSSACLPDIHDIYKKQSQLEIRDYPLMSVRSDNSWRRTCSLVLAIAAILDPRFKFDLVEFSYSTIYGPDSAGNDLAMIRRTLTNIFNEYASNIYSLNDTNALASLSVAEEKTMETFQKWYNSKMKITTETSELDKYLQEPIICLETEQFEVLGWWSAHASKFPILGRMARDILAIPMSTIIQQGSSLNEKVMMDNPIFKGLDPQIIEAMICGKDWLESPQETSSAVEPVLRENNGQPPAHPLDHLSSESDHKEAPSLPKGSSRPTWSEEDVRTYLMYPLTEKESEYLLKWQSHQISGAQDKILDKALAPLLLIPPSDVHLQNPKQYYIDDRVVNQFFILLKRRYDKFPSKYLKHHSFDSAAAVFLPMCLNQHWLLFCADIDSKNLLWLDSFGYAQLAYANEKAVIRKWFKEVVLPAMDQPKPNDTDWPYIIPTEVPLQKNTVDCGLFVMKYADCLTHGNNDFPFTQDDMPHFRHRTFLDLIHGEIHYKQVQKELTGCEMDVDKSLDSIG</sequence>
<dbReference type="InterPro" id="IPR012337">
    <property type="entry name" value="RNaseH-like_sf"/>
</dbReference>
<dbReference type="InterPro" id="IPR003653">
    <property type="entry name" value="Peptidase_C48_C"/>
</dbReference>
<dbReference type="PANTHER" id="PTHR23272">
    <property type="entry name" value="BED FINGER-RELATED"/>
    <property type="match status" value="1"/>
</dbReference>
<dbReference type="EMBL" id="AWUE01000613">
    <property type="protein sequence ID" value="OMP14290.1"/>
    <property type="molecule type" value="Genomic_DNA"/>
</dbReference>
<dbReference type="InterPro" id="IPR025525">
    <property type="entry name" value="hAT-like_transposase_RNase-H"/>
</dbReference>
<reference evidence="7" key="1">
    <citation type="submission" date="2013-09" db="EMBL/GenBank/DDBJ databases">
        <title>Corchorus olitorius genome sequencing.</title>
        <authorList>
            <person name="Alam M."/>
            <person name="Haque M.S."/>
            <person name="Islam M.S."/>
            <person name="Emdad E.M."/>
            <person name="Islam M.M."/>
            <person name="Ahmed B."/>
            <person name="Halim A."/>
            <person name="Hossen Q.M.M."/>
            <person name="Hossain M.Z."/>
            <person name="Ahmed R."/>
            <person name="Khan M.M."/>
            <person name="Islam R."/>
            <person name="Rashid M.M."/>
            <person name="Khan S.A."/>
            <person name="Rahman M.S."/>
            <person name="Alam M."/>
            <person name="Yahiya A.S."/>
            <person name="Khan M.S."/>
            <person name="Azam M.S."/>
            <person name="Haque T."/>
            <person name="Lashkar M.Z.H."/>
            <person name="Akhand A.I."/>
            <person name="Morshed G."/>
            <person name="Roy S."/>
            <person name="Uddin K.S."/>
            <person name="Rabeya T."/>
            <person name="Hossain A.S."/>
            <person name="Chowdhury A."/>
            <person name="Snigdha A.R."/>
            <person name="Mortoza M.S."/>
            <person name="Matin S.A."/>
            <person name="Hoque S.M.E."/>
            <person name="Islam M.K."/>
            <person name="Roy D.K."/>
            <person name="Haider R."/>
            <person name="Moosa M.M."/>
            <person name="Elias S.M."/>
            <person name="Hasan A.M."/>
            <person name="Jahan S."/>
            <person name="Shafiuddin M."/>
            <person name="Mahmood N."/>
            <person name="Shommy N.S."/>
        </authorList>
    </citation>
    <scope>NUCLEOTIDE SEQUENCE [LARGE SCALE GENOMIC DNA]</scope>
    <source>
        <strain evidence="7">cv. O-4</strain>
    </source>
</reference>
<evidence type="ECO:0000256" key="4">
    <source>
        <dbReference type="SAM" id="MobiDB-lite"/>
    </source>
</evidence>
<dbReference type="PROSITE" id="PS50600">
    <property type="entry name" value="ULP_PROTEASE"/>
    <property type="match status" value="1"/>
</dbReference>
<comment type="similarity">
    <text evidence="1">Belongs to the peptidase C48 family.</text>
</comment>
<accession>A0A1R3L4T4</accession>
<feature type="compositionally biased region" description="Basic and acidic residues" evidence="4">
    <location>
        <begin position="670"/>
        <end position="683"/>
    </location>
</feature>
<keyword evidence="2" id="KW-0645">Protease</keyword>
<dbReference type="GO" id="GO:0008234">
    <property type="term" value="F:cysteine-type peptidase activity"/>
    <property type="evidence" value="ECO:0007669"/>
    <property type="project" value="InterPro"/>
</dbReference>
<dbReference type="SUPFAM" id="SSF53098">
    <property type="entry name" value="Ribonuclease H-like"/>
    <property type="match status" value="1"/>
</dbReference>
<keyword evidence="3" id="KW-0378">Hydrolase</keyword>